<dbReference type="KEGG" id="ntr:B0W44_00430"/>
<feature type="compositionally biased region" description="Basic and acidic residues" evidence="1">
    <location>
        <begin position="234"/>
        <end position="267"/>
    </location>
</feature>
<feature type="compositionally biased region" description="Polar residues" evidence="1">
    <location>
        <begin position="214"/>
        <end position="233"/>
    </location>
</feature>
<dbReference type="RefSeq" id="WP_077718306.1">
    <property type="nucleotide sequence ID" value="NZ_CP019699.1"/>
</dbReference>
<accession>A0A1U9K374</accession>
<gene>
    <name evidence="3" type="ORF">B0W44_00430</name>
</gene>
<evidence type="ECO:0000313" key="3">
    <source>
        <dbReference type="EMBL" id="AQS54489.1"/>
    </source>
</evidence>
<organism evidence="3 4">
    <name type="scientific">Novibacillus thermophilus</name>
    <dbReference type="NCBI Taxonomy" id="1471761"/>
    <lineage>
        <taxon>Bacteria</taxon>
        <taxon>Bacillati</taxon>
        <taxon>Bacillota</taxon>
        <taxon>Bacilli</taxon>
        <taxon>Bacillales</taxon>
        <taxon>Thermoactinomycetaceae</taxon>
        <taxon>Novibacillus</taxon>
    </lineage>
</organism>
<reference evidence="3 4" key="1">
    <citation type="journal article" date="2015" name="Int. J. Syst. Evol. Microbiol.">
        <title>Novibacillus thermophilus gen. nov., sp. nov., a Gram-staining-negative and moderately thermophilic member of the family Thermoactinomycetaceae.</title>
        <authorList>
            <person name="Yang G."/>
            <person name="Chen J."/>
            <person name="Zhou S."/>
        </authorList>
    </citation>
    <scope>NUCLEOTIDE SEQUENCE [LARGE SCALE GENOMIC DNA]</scope>
    <source>
        <strain evidence="3 4">SG-1</strain>
    </source>
</reference>
<protein>
    <submittedName>
        <fullName evidence="3">Flp pilus assembly protein CpaB</fullName>
    </submittedName>
</protein>
<dbReference type="OrthoDB" id="2989382at2"/>
<dbReference type="InterPro" id="IPR017592">
    <property type="entry name" value="Pilus_assmbl_Flp-typ_CpaB"/>
</dbReference>
<keyword evidence="4" id="KW-1185">Reference proteome</keyword>
<feature type="domain" description="SAF" evidence="2">
    <location>
        <begin position="41"/>
        <end position="103"/>
    </location>
</feature>
<dbReference type="AlphaFoldDB" id="A0A1U9K374"/>
<evidence type="ECO:0000313" key="4">
    <source>
        <dbReference type="Proteomes" id="UP000188603"/>
    </source>
</evidence>
<proteinExistence type="predicted"/>
<dbReference type="NCBIfam" id="TIGR03177">
    <property type="entry name" value="pilus_cpaB"/>
    <property type="match status" value="1"/>
</dbReference>
<dbReference type="STRING" id="1471761.B0W44_00430"/>
<evidence type="ECO:0000256" key="1">
    <source>
        <dbReference type="SAM" id="MobiDB-lite"/>
    </source>
</evidence>
<evidence type="ECO:0000259" key="2">
    <source>
        <dbReference type="SMART" id="SM00858"/>
    </source>
</evidence>
<dbReference type="CDD" id="cd11614">
    <property type="entry name" value="SAF_CpaB_FlgA_like"/>
    <property type="match status" value="1"/>
</dbReference>
<dbReference type="Pfam" id="PF08666">
    <property type="entry name" value="SAF"/>
    <property type="match status" value="1"/>
</dbReference>
<dbReference type="Proteomes" id="UP000188603">
    <property type="component" value="Chromosome"/>
</dbReference>
<dbReference type="InterPro" id="IPR013974">
    <property type="entry name" value="SAF"/>
</dbReference>
<sequence>MVDSKRKAMIFLTLAFILAVLTAWLIINQVSQAQETLGQTVKVAVAKTDIQAYTDISPDMIDWVDMPQSANLSTLIQDEKELEGHVSIVNLEKGDLFTANLVRSRIDIPADHRVVWLNPTENVILDQSVVEGDKVDIVASYKSGSGIVTKRILQNIPVVQSQDLKSGDDETKQALKVSLPVSQAELLIHMQNTAEQVRVLRLDQLPQEQKTDEAQQTENSGTQEQTTKQQPENQAKEPASKKEEPKDAKQSNDKNDKDENKDKKKDS</sequence>
<name>A0A1U9K374_9BACL</name>
<dbReference type="EMBL" id="CP019699">
    <property type="protein sequence ID" value="AQS54489.1"/>
    <property type="molecule type" value="Genomic_DNA"/>
</dbReference>
<feature type="region of interest" description="Disordered" evidence="1">
    <location>
        <begin position="209"/>
        <end position="267"/>
    </location>
</feature>
<dbReference type="SMART" id="SM00858">
    <property type="entry name" value="SAF"/>
    <property type="match status" value="1"/>
</dbReference>